<feature type="binding site" evidence="1">
    <location>
        <begin position="70"/>
        <end position="74"/>
    </location>
    <ligand>
        <name>(6S)-NADPHX</name>
        <dbReference type="ChEBI" id="CHEBI:64076"/>
    </ligand>
</feature>
<keyword evidence="1" id="KW-0413">Isomerase</keyword>
<dbReference type="GO" id="GO:0000166">
    <property type="term" value="F:nucleotide binding"/>
    <property type="evidence" value="ECO:0007669"/>
    <property type="project" value="UniProtKB-KW"/>
</dbReference>
<dbReference type="Pfam" id="PF03853">
    <property type="entry name" value="YjeF_N"/>
    <property type="match status" value="1"/>
</dbReference>
<feature type="binding site" evidence="1">
    <location>
        <position position="133"/>
    </location>
    <ligand>
        <name>K(+)</name>
        <dbReference type="ChEBI" id="CHEBI:29103"/>
    </ligand>
</feature>
<dbReference type="PATRIC" id="fig|945713.3.peg.1966"/>
<dbReference type="GO" id="GO:0046872">
    <property type="term" value="F:metal ion binding"/>
    <property type="evidence" value="ECO:0007669"/>
    <property type="project" value="UniProtKB-KW"/>
</dbReference>
<dbReference type="PROSITE" id="PS51385">
    <property type="entry name" value="YJEF_N"/>
    <property type="match status" value="1"/>
</dbReference>
<keyword evidence="1" id="KW-0479">Metal-binding</keyword>
<keyword evidence="4" id="KW-1185">Reference proteome</keyword>
<sequence>MQFKTKTGIVVPSVTMEQMIEIDRIAIEETGPNLFQMMENAGRNLAELSIKTLSKSWAKSEILILAGTGGNGGGGICAARHLANKGANVKVCVTEPEKLKNVTAYQLHILKSTNAKIISIKELKNEHPDLIIDAIIGYSLSGEPKGKSLELIKWASQQLGIKISLDIPSGINSTTGEAAIHHIKPDITMTLALPKTGLFPSVTGELYLADIGIPKKVYEKLKLNYQSPFEEKFYVRLFQESNN</sequence>
<comment type="function">
    <text evidence="1">Catalyzes the epimerization of the S- and R-forms of NAD(P)HX, a damaged form of NAD(P)H that is a result of enzymatic or heat-dependent hydration. This is a prerequisite for the S-specific NAD(P)H-hydrate dehydratase to allow the repair of both epimers of NAD(P)HX.</text>
</comment>
<reference evidence="3 4" key="1">
    <citation type="journal article" date="2012" name="Front. Microbiol.">
        <title>Complete genome of Ignavibacterium album, a metabolically versatile, flagellated, facultative anaerobe from the phylum Chlorobi.</title>
        <authorList>
            <person name="Liu Z."/>
            <person name="Frigaard N.-U."/>
            <person name="Vogl K."/>
            <person name="Iino T."/>
            <person name="Ohkuma M."/>
            <person name="Overmann J."/>
            <person name="Bryant D.A."/>
        </authorList>
    </citation>
    <scope>NUCLEOTIDE SEQUENCE [LARGE SCALE GENOMIC DNA]</scope>
    <source>
        <strain evidence="4">DSM 19864 / JCM 16511 / NBRC 101810 / Mat9-16</strain>
    </source>
</reference>
<proteinExistence type="inferred from homology"/>
<dbReference type="STRING" id="945713.IALB_1961"/>
<evidence type="ECO:0000313" key="3">
    <source>
        <dbReference type="EMBL" id="AFH49667.1"/>
    </source>
</evidence>
<feature type="binding site" evidence="1">
    <location>
        <begin position="137"/>
        <end position="143"/>
    </location>
    <ligand>
        <name>(6S)-NADPHX</name>
        <dbReference type="ChEBI" id="CHEBI:64076"/>
    </ligand>
</feature>
<dbReference type="Gene3D" id="3.40.50.10260">
    <property type="entry name" value="YjeF N-terminal domain"/>
    <property type="match status" value="1"/>
</dbReference>
<comment type="similarity">
    <text evidence="1">Belongs to the NnrE/AIBP family.</text>
</comment>
<dbReference type="eggNOG" id="COG0062">
    <property type="taxonomic scope" value="Bacteria"/>
</dbReference>
<dbReference type="OrthoDB" id="9806925at2"/>
<accession>I0AL10</accession>
<feature type="binding site" evidence="1">
    <location>
        <position position="169"/>
    </location>
    <ligand>
        <name>K(+)</name>
        <dbReference type="ChEBI" id="CHEBI:29103"/>
    </ligand>
</feature>
<dbReference type="NCBIfam" id="TIGR00197">
    <property type="entry name" value="yjeF_nterm"/>
    <property type="match status" value="1"/>
</dbReference>
<name>I0AL10_IGNAJ</name>
<dbReference type="RefSeq" id="WP_014560816.1">
    <property type="nucleotide sequence ID" value="NC_017464.1"/>
</dbReference>
<dbReference type="HAMAP" id="MF_01966">
    <property type="entry name" value="NADHX_epimerase"/>
    <property type="match status" value="1"/>
</dbReference>
<comment type="catalytic activity">
    <reaction evidence="1">
        <text>(6R)-NADHX = (6S)-NADHX</text>
        <dbReference type="Rhea" id="RHEA:32215"/>
        <dbReference type="ChEBI" id="CHEBI:64074"/>
        <dbReference type="ChEBI" id="CHEBI:64075"/>
        <dbReference type="EC" id="5.1.99.6"/>
    </reaction>
</comment>
<dbReference type="KEGG" id="ial:IALB_1961"/>
<evidence type="ECO:0000313" key="4">
    <source>
        <dbReference type="Proteomes" id="UP000007394"/>
    </source>
</evidence>
<gene>
    <name evidence="1" type="primary">nnrE</name>
    <name evidence="3" type="ordered locus">IALB_1961</name>
</gene>
<dbReference type="EC" id="5.1.99.6" evidence="1"/>
<evidence type="ECO:0000256" key="1">
    <source>
        <dbReference type="HAMAP-Rule" id="MF_01966"/>
    </source>
</evidence>
<dbReference type="SUPFAM" id="SSF64153">
    <property type="entry name" value="YjeF N-terminal domain-like"/>
    <property type="match status" value="1"/>
</dbReference>
<dbReference type="AlphaFoldDB" id="I0AL10"/>
<dbReference type="GO" id="GO:0033962">
    <property type="term" value="P:P-body assembly"/>
    <property type="evidence" value="ECO:0007669"/>
    <property type="project" value="TreeGrafter"/>
</dbReference>
<dbReference type="Proteomes" id="UP000007394">
    <property type="component" value="Chromosome"/>
</dbReference>
<comment type="caution">
    <text evidence="1">Lacks conserved residue(s) required for the propagation of feature annotation.</text>
</comment>
<evidence type="ECO:0000259" key="2">
    <source>
        <dbReference type="PROSITE" id="PS51385"/>
    </source>
</evidence>
<feature type="binding site" evidence="1">
    <location>
        <position position="166"/>
    </location>
    <ligand>
        <name>(6S)-NADPHX</name>
        <dbReference type="ChEBI" id="CHEBI:64076"/>
    </ligand>
</feature>
<dbReference type="PANTHER" id="PTHR13612">
    <property type="entry name" value="ENHANCER OF MRNA-DECAPPING PROTEIN 3"/>
    <property type="match status" value="1"/>
</dbReference>
<comment type="cofactor">
    <cofactor evidence="1">
        <name>K(+)</name>
        <dbReference type="ChEBI" id="CHEBI:29103"/>
    </cofactor>
    <text evidence="1">Binds 1 potassium ion per subunit.</text>
</comment>
<dbReference type="PANTHER" id="PTHR13612:SF0">
    <property type="entry name" value="ENHANCER OF MRNA-DECAPPING PROTEIN 3"/>
    <property type="match status" value="1"/>
</dbReference>
<feature type="domain" description="YjeF N-terminal" evidence="2">
    <location>
        <begin position="19"/>
        <end position="219"/>
    </location>
</feature>
<dbReference type="GO" id="GO:0052856">
    <property type="term" value="F:NAD(P)HX epimerase activity"/>
    <property type="evidence" value="ECO:0007669"/>
    <property type="project" value="UniProtKB-UniRule"/>
</dbReference>
<dbReference type="InterPro" id="IPR036652">
    <property type="entry name" value="YjeF_N_dom_sf"/>
</dbReference>
<dbReference type="EMBL" id="CP003418">
    <property type="protein sequence ID" value="AFH49667.1"/>
    <property type="molecule type" value="Genomic_DNA"/>
</dbReference>
<dbReference type="GO" id="GO:0000932">
    <property type="term" value="C:P-body"/>
    <property type="evidence" value="ECO:0007669"/>
    <property type="project" value="TreeGrafter"/>
</dbReference>
<keyword evidence="1" id="KW-0520">NAD</keyword>
<dbReference type="GO" id="GO:0031087">
    <property type="term" value="P:deadenylation-independent decapping of nuclear-transcribed mRNA"/>
    <property type="evidence" value="ECO:0007669"/>
    <property type="project" value="TreeGrafter"/>
</dbReference>
<dbReference type="InterPro" id="IPR004443">
    <property type="entry name" value="YjeF_N_dom"/>
</dbReference>
<dbReference type="HOGENOM" id="CLU_024853_0_0_10"/>
<dbReference type="GO" id="GO:0003729">
    <property type="term" value="F:mRNA binding"/>
    <property type="evidence" value="ECO:0007669"/>
    <property type="project" value="TreeGrafter"/>
</dbReference>
<protein>
    <recommendedName>
        <fullName evidence="1">NAD(P)H-hydrate epimerase</fullName>
        <ecNumber evidence="1">5.1.99.6</ecNumber>
    </recommendedName>
    <alternativeName>
        <fullName evidence="1">NAD(P)HX epimerase</fullName>
    </alternativeName>
</protein>
<feature type="binding site" evidence="1">
    <location>
        <position position="71"/>
    </location>
    <ligand>
        <name>K(+)</name>
        <dbReference type="ChEBI" id="CHEBI:29103"/>
    </ligand>
</feature>
<comment type="catalytic activity">
    <reaction evidence="1">
        <text>(6R)-NADPHX = (6S)-NADPHX</text>
        <dbReference type="Rhea" id="RHEA:32227"/>
        <dbReference type="ChEBI" id="CHEBI:64076"/>
        <dbReference type="ChEBI" id="CHEBI:64077"/>
        <dbReference type="EC" id="5.1.99.6"/>
    </reaction>
</comment>
<organism evidence="3 4">
    <name type="scientific">Ignavibacterium album (strain DSM 19864 / JCM 16511 / NBRC 101810 / Mat9-16)</name>
    <dbReference type="NCBI Taxonomy" id="945713"/>
    <lineage>
        <taxon>Bacteria</taxon>
        <taxon>Pseudomonadati</taxon>
        <taxon>Ignavibacteriota</taxon>
        <taxon>Ignavibacteria</taxon>
        <taxon>Ignavibacteriales</taxon>
        <taxon>Ignavibacteriaceae</taxon>
        <taxon>Ignavibacterium</taxon>
    </lineage>
</organism>
<keyword evidence="1" id="KW-0547">Nucleotide-binding</keyword>
<keyword evidence="1" id="KW-0521">NADP</keyword>
<keyword evidence="1" id="KW-0630">Potassium</keyword>